<proteinExistence type="predicted"/>
<keyword evidence="2" id="KW-1185">Reference proteome</keyword>
<dbReference type="AlphaFoldDB" id="A0A239M4H5"/>
<dbReference type="SUPFAM" id="SSF55144">
    <property type="entry name" value="LigT-like"/>
    <property type="match status" value="1"/>
</dbReference>
<dbReference type="Gene3D" id="3.90.1140.10">
    <property type="entry name" value="Cyclic phosphodiesterase"/>
    <property type="match status" value="1"/>
</dbReference>
<name>A0A239M4H5_9ACTN</name>
<dbReference type="Proteomes" id="UP000198318">
    <property type="component" value="Unassembled WGS sequence"/>
</dbReference>
<organism evidence="1 2">
    <name type="scientific">Actinomadura meyerae</name>
    <dbReference type="NCBI Taxonomy" id="240840"/>
    <lineage>
        <taxon>Bacteria</taxon>
        <taxon>Bacillati</taxon>
        <taxon>Actinomycetota</taxon>
        <taxon>Actinomycetes</taxon>
        <taxon>Streptosporangiales</taxon>
        <taxon>Thermomonosporaceae</taxon>
        <taxon>Actinomadura</taxon>
    </lineage>
</organism>
<evidence type="ECO:0000313" key="2">
    <source>
        <dbReference type="Proteomes" id="UP000198318"/>
    </source>
</evidence>
<dbReference type="OrthoDB" id="4541754at2"/>
<reference evidence="1 2" key="1">
    <citation type="submission" date="2017-06" db="EMBL/GenBank/DDBJ databases">
        <authorList>
            <person name="Kim H.J."/>
            <person name="Triplett B.A."/>
        </authorList>
    </citation>
    <scope>NUCLEOTIDE SEQUENCE [LARGE SCALE GENOMIC DNA]</scope>
    <source>
        <strain evidence="1 2">DSM 44715</strain>
    </source>
</reference>
<dbReference type="RefSeq" id="WP_089328425.1">
    <property type="nucleotide sequence ID" value="NZ_FZOR01000025.1"/>
</dbReference>
<sequence length="210" mass="22897">MSPLPAQMTDRWRNREEPGPGQGTVYWHILMSGHPEAQELAQTAQERLAPFSGLHLTPAAWLHVTTHVAGPSDEITDDQQQDMLAMARGLLSKTPPVEATLGRILYHPEAIAVAVHPVGPLTQIREAVQAATLKVTGSEGTPEGRATWAPHMTIAYSETDQPAEPIITALGRELPARQVTIDTVTLVVQRGAERLWDWHPVGQAHLLGHP</sequence>
<accession>A0A239M4H5</accession>
<protein>
    <submittedName>
        <fullName evidence="1">2'-5' RNA ligase</fullName>
    </submittedName>
</protein>
<keyword evidence="1" id="KW-0436">Ligase</keyword>
<dbReference type="GO" id="GO:0016874">
    <property type="term" value="F:ligase activity"/>
    <property type="evidence" value="ECO:0007669"/>
    <property type="project" value="UniProtKB-KW"/>
</dbReference>
<evidence type="ECO:0000313" key="1">
    <source>
        <dbReference type="EMBL" id="SNT36894.1"/>
    </source>
</evidence>
<dbReference type="Pfam" id="PF13563">
    <property type="entry name" value="2_5_RNA_ligase2"/>
    <property type="match status" value="1"/>
</dbReference>
<dbReference type="EMBL" id="FZOR01000025">
    <property type="protein sequence ID" value="SNT36894.1"/>
    <property type="molecule type" value="Genomic_DNA"/>
</dbReference>
<gene>
    <name evidence="1" type="ORF">SAMN05443665_1025106</name>
</gene>
<dbReference type="InterPro" id="IPR009097">
    <property type="entry name" value="Cyclic_Pdiesterase"/>
</dbReference>